<sequence length="955" mass="100933">MRRQQSDTRRSAPGFIDTFEGVNRWGAAALRVRLLGPVDVLVDGAARPVRGQRRKAVLAVLGLHPGEVVSTGRLVDLVWGDAPPPNAVNALQSHVSYLRRTLGDKAVIASRPPGYLLDAGGEGTDVAVAERRIAAGLQEADPAARARHLQAALELWRGTPLADTGGLPWLDEQAERLGQLWLRGRRALLEARLGLGQHAQLLPDLEQLTREHPFDEQLHGLLMLTLYRLGRQADALAAFRRLRGTLDDDLGIEPGAALRDLEAGILRQDPELDAPAPVAATAPAVPAQLPLAVGTFAGRTGELARLDSLLTGATGDTADTGAGGVAVAAVTGTAGVGKSALVVHWAHRAAGRFPDGQLYVNLRGFDPGGRPVDPADAVRGFLDAFGVAAARVPAGLAAQAGLLRSLLAGRRVLIVLDNARDAEQVRPLLPGTPGCLAVVTSRDALTSLVALEGALPVAVDLLSAGEAGDLLVRRLGAARVAAEPAAVAEIVARCARLPLALAVAAGRAATRPELPLADLAASLRAAGTPSGTLDAIAGDDPVSDPRAVFSWSYRALRPAAAELLRRMSLAPGTDLGAGAIASLAGVPADAARVPLAELVRANLVFQDTPGRHCLHDLLRAYAAEQAAVHDAAPGHRLAVHRLLDHYLHTADAAARLLDPARGPRRLGDPQPGTTVPRPRTRGEALAWFDAERDPLLAAVRLAADAGFDGHTWRLAAAVTTFLDWRGRWHDLAAVHETALRAQLRGRSPAVDHAGLGDTACALGRTYARIGRYEDAEHHLGAAIWVHEQAGDTAGLARAGYHLGGLALRLRRYPQALTLTEEALRRFDRLGDRIWRARALNATGWIHGHLGEHRQALQRCREALTETIELDDRHGEAGAWDAVGHAHHRLGDPRQAIACYGHALRAYLELGDRSGEAAVLAHLADAHDDAADPVTAAEHRRRGLSILSTLDPAAGA</sequence>
<dbReference type="InterPro" id="IPR016032">
    <property type="entry name" value="Sig_transdc_resp-reg_C-effctor"/>
</dbReference>
<feature type="region of interest" description="Disordered" evidence="6">
    <location>
        <begin position="660"/>
        <end position="679"/>
    </location>
</feature>
<dbReference type="InterPro" id="IPR051677">
    <property type="entry name" value="AfsR-DnrI-RedD_regulator"/>
</dbReference>
<evidence type="ECO:0000259" key="7">
    <source>
        <dbReference type="PROSITE" id="PS51755"/>
    </source>
</evidence>
<dbReference type="EMBL" id="BAAAQD010000007">
    <property type="protein sequence ID" value="GAA1521277.1"/>
    <property type="molecule type" value="Genomic_DNA"/>
</dbReference>
<evidence type="ECO:0000256" key="6">
    <source>
        <dbReference type="SAM" id="MobiDB-lite"/>
    </source>
</evidence>
<dbReference type="InterPro" id="IPR036388">
    <property type="entry name" value="WH-like_DNA-bd_sf"/>
</dbReference>
<keyword evidence="4" id="KW-0804">Transcription</keyword>
<organism evidence="8 9">
    <name type="scientific">Dactylosporangium maewongense</name>
    <dbReference type="NCBI Taxonomy" id="634393"/>
    <lineage>
        <taxon>Bacteria</taxon>
        <taxon>Bacillati</taxon>
        <taxon>Actinomycetota</taxon>
        <taxon>Actinomycetes</taxon>
        <taxon>Micromonosporales</taxon>
        <taxon>Micromonosporaceae</taxon>
        <taxon>Dactylosporangium</taxon>
    </lineage>
</organism>
<protein>
    <submittedName>
        <fullName evidence="8">BTAD domain-containing putative transcriptional regulator</fullName>
    </submittedName>
</protein>
<name>A0ABN2AKK1_9ACTN</name>
<gene>
    <name evidence="8" type="ORF">GCM10009827_041420</name>
</gene>
<dbReference type="InterPro" id="IPR011990">
    <property type="entry name" value="TPR-like_helical_dom_sf"/>
</dbReference>
<dbReference type="PRINTS" id="PR00364">
    <property type="entry name" value="DISEASERSIST"/>
</dbReference>
<dbReference type="InterPro" id="IPR027417">
    <property type="entry name" value="P-loop_NTPase"/>
</dbReference>
<reference evidence="8 9" key="1">
    <citation type="journal article" date="2019" name="Int. J. Syst. Evol. Microbiol.">
        <title>The Global Catalogue of Microorganisms (GCM) 10K type strain sequencing project: providing services to taxonomists for standard genome sequencing and annotation.</title>
        <authorList>
            <consortium name="The Broad Institute Genomics Platform"/>
            <consortium name="The Broad Institute Genome Sequencing Center for Infectious Disease"/>
            <person name="Wu L."/>
            <person name="Ma J."/>
        </authorList>
    </citation>
    <scope>NUCLEOTIDE SEQUENCE [LARGE SCALE GENOMIC DNA]</scope>
    <source>
        <strain evidence="8 9">JCM 15933</strain>
    </source>
</reference>
<evidence type="ECO:0000256" key="5">
    <source>
        <dbReference type="PROSITE-ProRule" id="PRU01091"/>
    </source>
</evidence>
<evidence type="ECO:0000256" key="1">
    <source>
        <dbReference type="ARBA" id="ARBA00005820"/>
    </source>
</evidence>
<evidence type="ECO:0000313" key="9">
    <source>
        <dbReference type="Proteomes" id="UP001501470"/>
    </source>
</evidence>
<dbReference type="Pfam" id="PF13424">
    <property type="entry name" value="TPR_12"/>
    <property type="match status" value="1"/>
</dbReference>
<dbReference type="Pfam" id="PF00486">
    <property type="entry name" value="Trans_reg_C"/>
    <property type="match status" value="1"/>
</dbReference>
<dbReference type="InterPro" id="IPR019734">
    <property type="entry name" value="TPR_rpt"/>
</dbReference>
<evidence type="ECO:0000256" key="3">
    <source>
        <dbReference type="ARBA" id="ARBA00023125"/>
    </source>
</evidence>
<dbReference type="PANTHER" id="PTHR35807:SF1">
    <property type="entry name" value="TRANSCRIPTIONAL REGULATOR REDD"/>
    <property type="match status" value="1"/>
</dbReference>
<dbReference type="Gene3D" id="1.10.10.10">
    <property type="entry name" value="Winged helix-like DNA-binding domain superfamily/Winged helix DNA-binding domain"/>
    <property type="match status" value="1"/>
</dbReference>
<dbReference type="Pfam" id="PF03704">
    <property type="entry name" value="BTAD"/>
    <property type="match status" value="1"/>
</dbReference>
<comment type="caution">
    <text evidence="8">The sequence shown here is derived from an EMBL/GenBank/DDBJ whole genome shotgun (WGS) entry which is preliminary data.</text>
</comment>
<dbReference type="Pfam" id="PF13181">
    <property type="entry name" value="TPR_8"/>
    <property type="match status" value="1"/>
</dbReference>
<dbReference type="SUPFAM" id="SSF52540">
    <property type="entry name" value="P-loop containing nucleoside triphosphate hydrolases"/>
    <property type="match status" value="1"/>
</dbReference>
<dbReference type="InterPro" id="IPR005158">
    <property type="entry name" value="BTAD"/>
</dbReference>
<proteinExistence type="inferred from homology"/>
<keyword evidence="9" id="KW-1185">Reference proteome</keyword>
<feature type="domain" description="OmpR/PhoB-type" evidence="7">
    <location>
        <begin position="20"/>
        <end position="119"/>
    </location>
</feature>
<dbReference type="SUPFAM" id="SSF48452">
    <property type="entry name" value="TPR-like"/>
    <property type="match status" value="2"/>
</dbReference>
<evidence type="ECO:0000313" key="8">
    <source>
        <dbReference type="EMBL" id="GAA1521277.1"/>
    </source>
</evidence>
<dbReference type="InterPro" id="IPR001867">
    <property type="entry name" value="OmpR/PhoB-type_DNA-bd"/>
</dbReference>
<dbReference type="CDD" id="cd15831">
    <property type="entry name" value="BTAD"/>
    <property type="match status" value="1"/>
</dbReference>
<evidence type="ECO:0000256" key="2">
    <source>
        <dbReference type="ARBA" id="ARBA00023015"/>
    </source>
</evidence>
<keyword evidence="3 5" id="KW-0238">DNA-binding</keyword>
<dbReference type="SUPFAM" id="SSF46894">
    <property type="entry name" value="C-terminal effector domain of the bipartite response regulators"/>
    <property type="match status" value="1"/>
</dbReference>
<comment type="similarity">
    <text evidence="1">Belongs to the AfsR/DnrI/RedD regulatory family.</text>
</comment>
<feature type="DNA-binding region" description="OmpR/PhoB-type" evidence="5">
    <location>
        <begin position="20"/>
        <end position="119"/>
    </location>
</feature>
<dbReference type="Proteomes" id="UP001501470">
    <property type="component" value="Unassembled WGS sequence"/>
</dbReference>
<dbReference type="Gene3D" id="1.25.40.10">
    <property type="entry name" value="Tetratricopeptide repeat domain"/>
    <property type="match status" value="2"/>
</dbReference>
<dbReference type="SMART" id="SM00028">
    <property type="entry name" value="TPR"/>
    <property type="match status" value="4"/>
</dbReference>
<keyword evidence="2" id="KW-0805">Transcription regulation</keyword>
<accession>A0ABN2AKK1</accession>
<dbReference type="PROSITE" id="PS51755">
    <property type="entry name" value="OMPR_PHOB"/>
    <property type="match status" value="1"/>
</dbReference>
<dbReference type="PANTHER" id="PTHR35807">
    <property type="entry name" value="TRANSCRIPTIONAL REGULATOR REDD-RELATED"/>
    <property type="match status" value="1"/>
</dbReference>
<dbReference type="Gene3D" id="3.40.50.300">
    <property type="entry name" value="P-loop containing nucleotide triphosphate hydrolases"/>
    <property type="match status" value="1"/>
</dbReference>
<dbReference type="SMART" id="SM00862">
    <property type="entry name" value="Trans_reg_C"/>
    <property type="match status" value="1"/>
</dbReference>
<evidence type="ECO:0000256" key="4">
    <source>
        <dbReference type="ARBA" id="ARBA00023163"/>
    </source>
</evidence>
<dbReference type="SMART" id="SM01043">
    <property type="entry name" value="BTAD"/>
    <property type="match status" value="1"/>
</dbReference>